<dbReference type="AlphaFoldDB" id="A0AAU9JDK3"/>
<dbReference type="Proteomes" id="UP001162131">
    <property type="component" value="Unassembled WGS sequence"/>
</dbReference>
<sequence length="672" mass="77545">MAEVSSILANLRKLESSHDLNPRLLMQLLEQFNTAIQTEKSLKDLKIYFSSIFPSLINISMQIPEIDGLVCDLFRVFSQEGFDVSQIITQEILKATNEQVISKILNFIEVVLNSAPKDKQEILRNRFEHAFIKLQERAITSKLAKRIAELKASNHILASQKINFSDFHTEDKVRLIGDWLAQGPFLKTNDGEMVNVDGIIMAEFFSDQHNFQLLLDHIFKHENGATIAFKAYIDPQNSSIFHKYHQFDAVELTMHHIADFFSAHVEEVKVMMACKLIDFWIKKDENRTLALFFELEIGEHMITHIKFGAIQHFLHFVIITNHSILIQWRNRIVGELLPKFIQELLQLQAYHLSNITDEGIDVLTGIASFFEQLLSDALSVPVLSSVDEIRDAENKALFKEAEVLKSLLLVTNGTVLMQGLIEASLKEIDHPRWLEVKNEYLNILITVVKACKTDNFTHISIFLNPDVINCLQGEIMRFQLSTKNKIIQLNAFTIQIPINLYLLNLFRALANILELTPQNVCAIERECWNKLFTCLFVYKTNAILCSLMKKLSFYMFECKNEKNLRYILLSRGVLSKLVAAAIEPIATVEERDFRYLAKETLGVIVQYATENDNDLSEELKRHQSWHEIPKHLIRKSTKNERYSLRKRTVASTVGSQSEEIKQLMRSRTNRYV</sequence>
<reference evidence="1" key="1">
    <citation type="submission" date="2021-09" db="EMBL/GenBank/DDBJ databases">
        <authorList>
            <consortium name="AG Swart"/>
            <person name="Singh M."/>
            <person name="Singh A."/>
            <person name="Seah K."/>
            <person name="Emmerich C."/>
        </authorList>
    </citation>
    <scope>NUCLEOTIDE SEQUENCE</scope>
    <source>
        <strain evidence="1">ATCC30299</strain>
    </source>
</reference>
<evidence type="ECO:0000313" key="1">
    <source>
        <dbReference type="EMBL" id="CAG9319769.1"/>
    </source>
</evidence>
<name>A0AAU9JDK3_9CILI</name>
<keyword evidence="2" id="KW-1185">Reference proteome</keyword>
<evidence type="ECO:0000313" key="2">
    <source>
        <dbReference type="Proteomes" id="UP001162131"/>
    </source>
</evidence>
<proteinExistence type="predicted"/>
<gene>
    <name evidence="1" type="ORF">BSTOLATCC_MIC24317</name>
</gene>
<protein>
    <submittedName>
        <fullName evidence="1">Uncharacterized protein</fullName>
    </submittedName>
</protein>
<comment type="caution">
    <text evidence="1">The sequence shown here is derived from an EMBL/GenBank/DDBJ whole genome shotgun (WGS) entry which is preliminary data.</text>
</comment>
<dbReference type="EMBL" id="CAJZBQ010000023">
    <property type="protein sequence ID" value="CAG9319769.1"/>
    <property type="molecule type" value="Genomic_DNA"/>
</dbReference>
<accession>A0AAU9JDK3</accession>
<organism evidence="1 2">
    <name type="scientific">Blepharisma stoltei</name>
    <dbReference type="NCBI Taxonomy" id="1481888"/>
    <lineage>
        <taxon>Eukaryota</taxon>
        <taxon>Sar</taxon>
        <taxon>Alveolata</taxon>
        <taxon>Ciliophora</taxon>
        <taxon>Postciliodesmatophora</taxon>
        <taxon>Heterotrichea</taxon>
        <taxon>Heterotrichida</taxon>
        <taxon>Blepharismidae</taxon>
        <taxon>Blepharisma</taxon>
    </lineage>
</organism>